<dbReference type="Proteomes" id="UP000653305">
    <property type="component" value="Unassembled WGS sequence"/>
</dbReference>
<dbReference type="EMBL" id="BMAC01000023">
    <property type="protein sequence ID" value="GFP80769.1"/>
    <property type="molecule type" value="Genomic_DNA"/>
</dbReference>
<evidence type="ECO:0000313" key="7">
    <source>
        <dbReference type="EMBL" id="GFP80769.1"/>
    </source>
</evidence>
<feature type="transmembrane region" description="Helical" evidence="5">
    <location>
        <begin position="246"/>
        <end position="267"/>
    </location>
</feature>
<evidence type="ECO:0000256" key="5">
    <source>
        <dbReference type="SAM" id="Phobius"/>
    </source>
</evidence>
<dbReference type="OrthoDB" id="1747070at2759"/>
<proteinExistence type="predicted"/>
<keyword evidence="5" id="KW-0812">Transmembrane</keyword>
<organism evidence="7 8">
    <name type="scientific">Phtheirospermum japonicum</name>
    <dbReference type="NCBI Taxonomy" id="374723"/>
    <lineage>
        <taxon>Eukaryota</taxon>
        <taxon>Viridiplantae</taxon>
        <taxon>Streptophyta</taxon>
        <taxon>Embryophyta</taxon>
        <taxon>Tracheophyta</taxon>
        <taxon>Spermatophyta</taxon>
        <taxon>Magnoliopsida</taxon>
        <taxon>eudicotyledons</taxon>
        <taxon>Gunneridae</taxon>
        <taxon>Pentapetalae</taxon>
        <taxon>asterids</taxon>
        <taxon>lamiids</taxon>
        <taxon>Lamiales</taxon>
        <taxon>Orobanchaceae</taxon>
        <taxon>Orobanchaceae incertae sedis</taxon>
        <taxon>Phtheirospermum</taxon>
    </lineage>
</organism>
<dbReference type="SUPFAM" id="SSF50630">
    <property type="entry name" value="Acid proteases"/>
    <property type="match status" value="1"/>
</dbReference>
<evidence type="ECO:0000256" key="1">
    <source>
        <dbReference type="ARBA" id="ARBA00022670"/>
    </source>
</evidence>
<dbReference type="GO" id="GO:0004190">
    <property type="term" value="F:aspartic-type endopeptidase activity"/>
    <property type="evidence" value="ECO:0007669"/>
    <property type="project" value="InterPro"/>
</dbReference>
<dbReference type="PANTHER" id="PTHR13683:SF375">
    <property type="entry name" value="PEPTIDASE A1 DOMAIN-CONTAINING PROTEIN"/>
    <property type="match status" value="1"/>
</dbReference>
<comment type="caution">
    <text evidence="7">The sequence shown here is derived from an EMBL/GenBank/DDBJ whole genome shotgun (WGS) entry which is preliminary data.</text>
</comment>
<keyword evidence="8" id="KW-1185">Reference proteome</keyword>
<evidence type="ECO:0000313" key="8">
    <source>
        <dbReference type="Proteomes" id="UP000653305"/>
    </source>
</evidence>
<dbReference type="InterPro" id="IPR021109">
    <property type="entry name" value="Peptidase_aspartic_dom_sf"/>
</dbReference>
<dbReference type="Pfam" id="PF14541">
    <property type="entry name" value="TAXi_C"/>
    <property type="match status" value="1"/>
</dbReference>
<protein>
    <recommendedName>
        <fullName evidence="6">Xylanase inhibitor C-terminal domain-containing protein</fullName>
    </recommendedName>
</protein>
<keyword evidence="5" id="KW-1133">Transmembrane helix</keyword>
<dbReference type="PANTHER" id="PTHR13683">
    <property type="entry name" value="ASPARTYL PROTEASES"/>
    <property type="match status" value="1"/>
</dbReference>
<feature type="region of interest" description="Disordered" evidence="4">
    <location>
        <begin position="1"/>
        <end position="29"/>
    </location>
</feature>
<keyword evidence="1" id="KW-0645">Protease</keyword>
<name>A0A830B649_9LAMI</name>
<dbReference type="AlphaFoldDB" id="A0A830B649"/>
<dbReference type="InterPro" id="IPR001461">
    <property type="entry name" value="Aspartic_peptidase_A1"/>
</dbReference>
<keyword evidence="3" id="KW-0378">Hydrolase</keyword>
<accession>A0A830B649</accession>
<dbReference type="InterPro" id="IPR032799">
    <property type="entry name" value="TAXi_C"/>
</dbReference>
<sequence>MYLAAIADSQPQPPTMHSSQYPGGGVLQPGAHYMQKQQQQMMPQSLMAARFHVLRLISVQRRLFLICVEETSLPTEQTTDIPAACGTHPQTNDQNGVLESNTPENGYRLPRYNVNLQSIAVNGQILSIASSVFATSSNRGTIIDSGTTLAYLAEEVYDPFVNAINSANRFAIRKPYFYQGKPVLFNFLQGGAAVWCIGFQKLQGQGITILGGSLSVNVSAMNNGRTEFVNAGQLDNSSVPYEPCKLLPSIVVIAFLLHIAFFGVFLFL</sequence>
<dbReference type="GO" id="GO:0006508">
    <property type="term" value="P:proteolysis"/>
    <property type="evidence" value="ECO:0007669"/>
    <property type="project" value="UniProtKB-KW"/>
</dbReference>
<dbReference type="Gene3D" id="2.40.70.10">
    <property type="entry name" value="Acid Proteases"/>
    <property type="match status" value="1"/>
</dbReference>
<gene>
    <name evidence="7" type="ORF">PHJA_000220200</name>
</gene>
<keyword evidence="2" id="KW-0732">Signal</keyword>
<evidence type="ECO:0000256" key="2">
    <source>
        <dbReference type="ARBA" id="ARBA00022729"/>
    </source>
</evidence>
<evidence type="ECO:0000256" key="4">
    <source>
        <dbReference type="SAM" id="MobiDB-lite"/>
    </source>
</evidence>
<reference evidence="7" key="1">
    <citation type="submission" date="2020-07" db="EMBL/GenBank/DDBJ databases">
        <title>Ethylene signaling mediates host invasion by parasitic plants.</title>
        <authorList>
            <person name="Yoshida S."/>
        </authorList>
    </citation>
    <scope>NUCLEOTIDE SEQUENCE</scope>
    <source>
        <strain evidence="7">Okayama</strain>
    </source>
</reference>
<evidence type="ECO:0000259" key="6">
    <source>
        <dbReference type="Pfam" id="PF14541"/>
    </source>
</evidence>
<feature type="domain" description="Xylanase inhibitor C-terminal" evidence="6">
    <location>
        <begin position="111"/>
        <end position="170"/>
    </location>
</feature>
<keyword evidence="5" id="KW-0472">Membrane</keyword>
<evidence type="ECO:0000256" key="3">
    <source>
        <dbReference type="ARBA" id="ARBA00022801"/>
    </source>
</evidence>